<keyword evidence="1" id="KW-0472">Membrane</keyword>
<gene>
    <name evidence="2" type="ordered locus">Pyrfu_0527</name>
</gene>
<dbReference type="STRING" id="694429.Pyrfu_0527"/>
<dbReference type="EMBL" id="CP002838">
    <property type="protein sequence ID" value="AEM38398.1"/>
    <property type="molecule type" value="Genomic_DNA"/>
</dbReference>
<dbReference type="RefSeq" id="WP_014026075.1">
    <property type="nucleotide sequence ID" value="NC_015931.1"/>
</dbReference>
<keyword evidence="1" id="KW-1133">Transmembrane helix</keyword>
<dbReference type="AlphaFoldDB" id="G0EGM4"/>
<sequence>MDASSLAWVVFAFGMFLVWSVVYLKTGSFRKSMLASLLVGKSFALAYRLGGLDRTVATLYLVNRATGAVKPLEVTACELLLLAFLVSFLVILYAPVIQKHLPREVKRSLEEIGA</sequence>
<protein>
    <submittedName>
        <fullName evidence="2">Uncharacterized protein</fullName>
    </submittedName>
</protein>
<dbReference type="Proteomes" id="UP000001037">
    <property type="component" value="Chromosome"/>
</dbReference>
<organism evidence="2 3">
    <name type="scientific">Pyrolobus fumarii (strain DSM 11204 / 1A)</name>
    <dbReference type="NCBI Taxonomy" id="694429"/>
    <lineage>
        <taxon>Archaea</taxon>
        <taxon>Thermoproteota</taxon>
        <taxon>Thermoprotei</taxon>
        <taxon>Desulfurococcales</taxon>
        <taxon>Pyrodictiaceae</taxon>
        <taxon>Pyrolobus</taxon>
    </lineage>
</organism>
<feature type="transmembrane region" description="Helical" evidence="1">
    <location>
        <begin position="6"/>
        <end position="24"/>
    </location>
</feature>
<feature type="transmembrane region" description="Helical" evidence="1">
    <location>
        <begin position="79"/>
        <end position="97"/>
    </location>
</feature>
<keyword evidence="3" id="KW-1185">Reference proteome</keyword>
<accession>G0EGM4</accession>
<dbReference type="GeneID" id="11138989"/>
<dbReference type="InParanoid" id="G0EGM4"/>
<dbReference type="HOGENOM" id="CLU_2115572_0_0_2"/>
<dbReference type="KEGG" id="pfm:Pyrfu_0527"/>
<evidence type="ECO:0000313" key="3">
    <source>
        <dbReference type="Proteomes" id="UP000001037"/>
    </source>
</evidence>
<evidence type="ECO:0000313" key="2">
    <source>
        <dbReference type="EMBL" id="AEM38398.1"/>
    </source>
</evidence>
<name>G0EGM4_PYRF1</name>
<proteinExistence type="predicted"/>
<evidence type="ECO:0000256" key="1">
    <source>
        <dbReference type="SAM" id="Phobius"/>
    </source>
</evidence>
<reference evidence="2 3" key="1">
    <citation type="journal article" date="2011" name="Stand. Genomic Sci.">
        <title>Complete genome sequence of the hyperthermophilic chemolithoautotroph Pyrolobus fumarii type strain (1A).</title>
        <authorList>
            <person name="Anderson I."/>
            <person name="Goker M."/>
            <person name="Nolan M."/>
            <person name="Lucas S."/>
            <person name="Hammon N."/>
            <person name="Deshpande S."/>
            <person name="Cheng J.F."/>
            <person name="Tapia R."/>
            <person name="Han C."/>
            <person name="Goodwin L."/>
            <person name="Pitluck S."/>
            <person name="Huntemann M."/>
            <person name="Liolios K."/>
            <person name="Ivanova N."/>
            <person name="Pagani I."/>
            <person name="Mavromatis K."/>
            <person name="Ovchinikova G."/>
            <person name="Pati A."/>
            <person name="Chen A."/>
            <person name="Palaniappan K."/>
            <person name="Land M."/>
            <person name="Hauser L."/>
            <person name="Brambilla E.M."/>
            <person name="Huber H."/>
            <person name="Yasawong M."/>
            <person name="Rohde M."/>
            <person name="Spring S."/>
            <person name="Abt B."/>
            <person name="Sikorski J."/>
            <person name="Wirth R."/>
            <person name="Detter J.C."/>
            <person name="Woyke T."/>
            <person name="Bristow J."/>
            <person name="Eisen J.A."/>
            <person name="Markowitz V."/>
            <person name="Hugenholtz P."/>
            <person name="Kyrpides N.C."/>
            <person name="Klenk H.P."/>
            <person name="Lapidus A."/>
        </authorList>
    </citation>
    <scope>NUCLEOTIDE SEQUENCE [LARGE SCALE GENOMIC DNA]</scope>
    <source>
        <strain evidence="3">DSM 11204 / 1A</strain>
    </source>
</reference>
<keyword evidence="1" id="KW-0812">Transmembrane</keyword>